<evidence type="ECO:0000256" key="11">
    <source>
        <dbReference type="SAM" id="SignalP"/>
    </source>
</evidence>
<evidence type="ECO:0000256" key="3">
    <source>
        <dbReference type="ARBA" id="ARBA00022448"/>
    </source>
</evidence>
<dbReference type="Proteomes" id="UP000271003">
    <property type="component" value="Chromosome"/>
</dbReference>
<evidence type="ECO:0000256" key="4">
    <source>
        <dbReference type="ARBA" id="ARBA00022452"/>
    </source>
</evidence>
<dbReference type="RefSeq" id="WP_120177128.1">
    <property type="nucleotide sequence ID" value="NZ_AP018786.1"/>
</dbReference>
<sequence length="384" mass="42005">MTTTGKTRSTLFLALLAALSALSVAQAADMQLYGRVSTSLRMTNVEGGDTSVDMNNEGSRWGFKIHESLSPDLSANAYLEGGFNSDDGGFSNSGRSNLDTTLFDRHAVLALRSKTYGEIGFGRSGSVNSAVEPYSLVYLPLDPVNGAYYDIVSLSVMFGADPRANNTLTYVSPRILGWKTGLSYSFATTDQELPDSRENNRLLSFGANYEGGPLGIYLGASYARNGESDAASADAGKKYAREDSQAYTIGMTYKPDETWKFYTAFQYQSDYRNVAGWKLDRGAVADPLDRKHGIDGISAMVGFNYRMSNGLRGTMSYYYFEGDHTLVDGTEESGKRQTVNAVLDYRLSKTFMLYGTVTYSKGGDVLDTADCSKWVSRIGAMKFF</sequence>
<dbReference type="GO" id="GO:0015288">
    <property type="term" value="F:porin activity"/>
    <property type="evidence" value="ECO:0007669"/>
    <property type="project" value="UniProtKB-KW"/>
</dbReference>
<dbReference type="GO" id="GO:0009279">
    <property type="term" value="C:cell outer membrane"/>
    <property type="evidence" value="ECO:0007669"/>
    <property type="project" value="UniProtKB-SubCell"/>
</dbReference>
<evidence type="ECO:0000259" key="12">
    <source>
        <dbReference type="Pfam" id="PF13609"/>
    </source>
</evidence>
<gene>
    <name evidence="13" type="ORF">SUTMEG_14170</name>
</gene>
<evidence type="ECO:0000256" key="6">
    <source>
        <dbReference type="ARBA" id="ARBA00022729"/>
    </source>
</evidence>
<evidence type="ECO:0000256" key="2">
    <source>
        <dbReference type="ARBA" id="ARBA00011233"/>
    </source>
</evidence>
<comment type="subcellular location">
    <subcellularLocation>
        <location evidence="1">Cell outer membrane</location>
        <topology evidence="1">Multi-pass membrane protein</topology>
    </subcellularLocation>
</comment>
<organism evidence="13 14">
    <name type="scientific">Sutterella megalosphaeroides</name>
    <dbReference type="NCBI Taxonomy" id="2494234"/>
    <lineage>
        <taxon>Bacteria</taxon>
        <taxon>Pseudomonadati</taxon>
        <taxon>Pseudomonadota</taxon>
        <taxon>Betaproteobacteria</taxon>
        <taxon>Burkholderiales</taxon>
        <taxon>Sutterellaceae</taxon>
        <taxon>Sutterella</taxon>
    </lineage>
</organism>
<proteinExistence type="predicted"/>
<keyword evidence="5" id="KW-0812">Transmembrane</keyword>
<keyword evidence="8" id="KW-0626">Porin</keyword>
<evidence type="ECO:0000256" key="5">
    <source>
        <dbReference type="ARBA" id="ARBA00022692"/>
    </source>
</evidence>
<feature type="signal peptide" evidence="11">
    <location>
        <begin position="1"/>
        <end position="27"/>
    </location>
</feature>
<protein>
    <recommendedName>
        <fullName evidence="12">Porin domain-containing protein</fullName>
    </recommendedName>
</protein>
<dbReference type="PANTHER" id="PTHR34501">
    <property type="entry name" value="PROTEIN YDDL-RELATED"/>
    <property type="match status" value="1"/>
</dbReference>
<feature type="chain" id="PRO_5016300763" description="Porin domain-containing protein" evidence="11">
    <location>
        <begin position="28"/>
        <end position="384"/>
    </location>
</feature>
<dbReference type="Gene3D" id="2.40.160.10">
    <property type="entry name" value="Porin"/>
    <property type="match status" value="1"/>
</dbReference>
<evidence type="ECO:0000256" key="1">
    <source>
        <dbReference type="ARBA" id="ARBA00004571"/>
    </source>
</evidence>
<dbReference type="PANTHER" id="PTHR34501:SF9">
    <property type="entry name" value="MAJOR OUTER MEMBRANE PROTEIN P.IA"/>
    <property type="match status" value="1"/>
</dbReference>
<dbReference type="Pfam" id="PF13609">
    <property type="entry name" value="Porin_4"/>
    <property type="match status" value="1"/>
</dbReference>
<dbReference type="KEGG" id="sutt:SUTMEG_14170"/>
<comment type="subunit">
    <text evidence="2">Homotrimer.</text>
</comment>
<dbReference type="GO" id="GO:0006811">
    <property type="term" value="P:monoatomic ion transport"/>
    <property type="evidence" value="ECO:0007669"/>
    <property type="project" value="UniProtKB-KW"/>
</dbReference>
<dbReference type="GO" id="GO:0046930">
    <property type="term" value="C:pore complex"/>
    <property type="evidence" value="ECO:0007669"/>
    <property type="project" value="UniProtKB-KW"/>
</dbReference>
<evidence type="ECO:0000256" key="8">
    <source>
        <dbReference type="ARBA" id="ARBA00023114"/>
    </source>
</evidence>
<feature type="domain" description="Porin" evidence="12">
    <location>
        <begin position="16"/>
        <end position="362"/>
    </location>
</feature>
<evidence type="ECO:0000256" key="9">
    <source>
        <dbReference type="ARBA" id="ARBA00023136"/>
    </source>
</evidence>
<evidence type="ECO:0000256" key="7">
    <source>
        <dbReference type="ARBA" id="ARBA00023065"/>
    </source>
</evidence>
<name>A0A2Z6IFM9_9BURK</name>
<keyword evidence="14" id="KW-1185">Reference proteome</keyword>
<dbReference type="InterPro" id="IPR023614">
    <property type="entry name" value="Porin_dom_sf"/>
</dbReference>
<dbReference type="CDD" id="cd00342">
    <property type="entry name" value="gram_neg_porins"/>
    <property type="match status" value="1"/>
</dbReference>
<evidence type="ECO:0000313" key="13">
    <source>
        <dbReference type="EMBL" id="BBF23526.1"/>
    </source>
</evidence>
<dbReference type="AlphaFoldDB" id="A0A2Z6IFM9"/>
<keyword evidence="6 11" id="KW-0732">Signal</keyword>
<dbReference type="EMBL" id="AP018786">
    <property type="protein sequence ID" value="BBF23526.1"/>
    <property type="molecule type" value="Genomic_DNA"/>
</dbReference>
<dbReference type="InterPro" id="IPR033900">
    <property type="entry name" value="Gram_neg_porin_domain"/>
</dbReference>
<dbReference type="OrthoDB" id="8982743at2"/>
<keyword evidence="7" id="KW-0406">Ion transport</keyword>
<evidence type="ECO:0000313" key="14">
    <source>
        <dbReference type="Proteomes" id="UP000271003"/>
    </source>
</evidence>
<keyword evidence="3" id="KW-0813">Transport</keyword>
<reference evidence="13 14" key="1">
    <citation type="journal article" date="2018" name="Int. J. Syst. Evol. Microbiol.">
        <title>Mesosutterella multiformis gen. nov., sp. nov., a member of the family Sutterellaceae and Sutterella megalosphaeroides sp. nov., isolated from human faeces.</title>
        <authorList>
            <person name="Sakamoto M."/>
            <person name="Ikeyama N."/>
            <person name="Kunihiro T."/>
            <person name="Iino T."/>
            <person name="Yuki M."/>
            <person name="Ohkuma M."/>
        </authorList>
    </citation>
    <scope>NUCLEOTIDE SEQUENCE [LARGE SCALE GENOMIC DNA]</scope>
    <source>
        <strain evidence="13 14">6FBBBH3</strain>
    </source>
</reference>
<keyword evidence="4" id="KW-1134">Transmembrane beta strand</keyword>
<evidence type="ECO:0000256" key="10">
    <source>
        <dbReference type="ARBA" id="ARBA00023237"/>
    </source>
</evidence>
<dbReference type="InterPro" id="IPR050298">
    <property type="entry name" value="Gram-neg_bact_OMP"/>
</dbReference>
<dbReference type="SUPFAM" id="SSF56935">
    <property type="entry name" value="Porins"/>
    <property type="match status" value="1"/>
</dbReference>
<keyword evidence="10" id="KW-0998">Cell outer membrane</keyword>
<keyword evidence="9" id="KW-0472">Membrane</keyword>
<accession>A0A2Z6IFM9</accession>